<proteinExistence type="predicted"/>
<evidence type="ECO:0000313" key="2">
    <source>
        <dbReference type="Ensembl" id="ENSMPUP00000002742.1"/>
    </source>
</evidence>
<dbReference type="HOGENOM" id="CLU_2072369_0_0_1"/>
<accession>M3XUJ2</accession>
<feature type="transmembrane region" description="Helical" evidence="1">
    <location>
        <begin position="94"/>
        <end position="116"/>
    </location>
</feature>
<protein>
    <submittedName>
        <fullName evidence="2">Uncharacterized protein</fullName>
    </submittedName>
</protein>
<dbReference type="Ensembl" id="ENSMPUT00000002800.1">
    <property type="protein sequence ID" value="ENSMPUP00000002742.1"/>
    <property type="gene ID" value="ENSMPUG00000002770.1"/>
</dbReference>
<organism evidence="2">
    <name type="scientific">Mustela putorius furo</name>
    <name type="common">European domestic ferret</name>
    <name type="synonym">Mustela furo</name>
    <dbReference type="NCBI Taxonomy" id="9669"/>
    <lineage>
        <taxon>Eukaryota</taxon>
        <taxon>Metazoa</taxon>
        <taxon>Chordata</taxon>
        <taxon>Craniata</taxon>
        <taxon>Vertebrata</taxon>
        <taxon>Euteleostomi</taxon>
        <taxon>Mammalia</taxon>
        <taxon>Eutheria</taxon>
        <taxon>Laurasiatheria</taxon>
        <taxon>Carnivora</taxon>
        <taxon>Caniformia</taxon>
        <taxon>Musteloidea</taxon>
        <taxon>Mustelidae</taxon>
        <taxon>Mustelinae</taxon>
        <taxon>Mustela</taxon>
    </lineage>
</organism>
<reference evidence="2" key="1">
    <citation type="submission" date="2024-06" db="UniProtKB">
        <authorList>
            <consortium name="Ensembl"/>
        </authorList>
    </citation>
    <scope>IDENTIFICATION</scope>
</reference>
<keyword evidence="1" id="KW-0812">Transmembrane</keyword>
<dbReference type="InParanoid" id="M3XUJ2"/>
<keyword evidence="1" id="KW-1133">Transmembrane helix</keyword>
<keyword evidence="1" id="KW-0472">Membrane</keyword>
<sequence>MLFSAHSGCMTPGRHQAPCKLQTMAIRALRPQLSSSFPPFQPRQPPQYSSDRPGKLLPLGLCTCCAHCLLFPHGSAGPLPPLHLYSNAPLSLRLFWPLLLTVPLLSVGLTPSLLCFSP</sequence>
<evidence type="ECO:0000256" key="1">
    <source>
        <dbReference type="SAM" id="Phobius"/>
    </source>
</evidence>
<dbReference type="AlphaFoldDB" id="M3XUJ2"/>
<dbReference type="EMBL" id="AEYP01029856">
    <property type="status" value="NOT_ANNOTATED_CDS"/>
    <property type="molecule type" value="Genomic_DNA"/>
</dbReference>
<name>M3XUJ2_MUSPF</name>